<feature type="domain" description="Rhodopsin" evidence="7">
    <location>
        <begin position="10"/>
        <end position="105"/>
    </location>
</feature>
<evidence type="ECO:0000256" key="2">
    <source>
        <dbReference type="ARBA" id="ARBA00022692"/>
    </source>
</evidence>
<gene>
    <name evidence="8" type="ORF">N7498_007138</name>
</gene>
<protein>
    <recommendedName>
        <fullName evidence="7">Rhodopsin domain-containing protein</fullName>
    </recommendedName>
</protein>
<keyword evidence="4 6" id="KW-0472">Membrane</keyword>
<keyword evidence="3 6" id="KW-1133">Transmembrane helix</keyword>
<name>A0A9W9JL05_9EURO</name>
<accession>A0A9W9JL05</accession>
<keyword evidence="9" id="KW-1185">Reference proteome</keyword>
<evidence type="ECO:0000313" key="9">
    <source>
        <dbReference type="Proteomes" id="UP001150904"/>
    </source>
</evidence>
<comment type="subcellular location">
    <subcellularLocation>
        <location evidence="1">Membrane</location>
        <topology evidence="1">Multi-pass membrane protein</topology>
    </subcellularLocation>
</comment>
<feature type="transmembrane region" description="Helical" evidence="6">
    <location>
        <begin position="45"/>
        <end position="67"/>
    </location>
</feature>
<evidence type="ECO:0000256" key="1">
    <source>
        <dbReference type="ARBA" id="ARBA00004141"/>
    </source>
</evidence>
<evidence type="ECO:0000256" key="6">
    <source>
        <dbReference type="SAM" id="Phobius"/>
    </source>
</evidence>
<dbReference type="PANTHER" id="PTHR33048:SF47">
    <property type="entry name" value="INTEGRAL MEMBRANE PROTEIN-RELATED"/>
    <property type="match status" value="1"/>
</dbReference>
<evidence type="ECO:0000256" key="4">
    <source>
        <dbReference type="ARBA" id="ARBA00023136"/>
    </source>
</evidence>
<organism evidence="8 9">
    <name type="scientific">Penicillium cinerascens</name>
    <dbReference type="NCBI Taxonomy" id="70096"/>
    <lineage>
        <taxon>Eukaryota</taxon>
        <taxon>Fungi</taxon>
        <taxon>Dikarya</taxon>
        <taxon>Ascomycota</taxon>
        <taxon>Pezizomycotina</taxon>
        <taxon>Eurotiomycetes</taxon>
        <taxon>Eurotiomycetidae</taxon>
        <taxon>Eurotiales</taxon>
        <taxon>Aspergillaceae</taxon>
        <taxon>Penicillium</taxon>
    </lineage>
</organism>
<proteinExistence type="inferred from homology"/>
<dbReference type="Proteomes" id="UP001150904">
    <property type="component" value="Unassembled WGS sequence"/>
</dbReference>
<dbReference type="AlphaFoldDB" id="A0A9W9JL05"/>
<evidence type="ECO:0000256" key="5">
    <source>
        <dbReference type="ARBA" id="ARBA00038359"/>
    </source>
</evidence>
<evidence type="ECO:0000259" key="7">
    <source>
        <dbReference type="Pfam" id="PF20684"/>
    </source>
</evidence>
<feature type="transmembrane region" description="Helical" evidence="6">
    <location>
        <begin position="79"/>
        <end position="98"/>
    </location>
</feature>
<sequence>MGHYGIHHSGCVLSSWFSCSSFHAWFTAGACVTPRDHRAAVISLYYAYTVDIITDLAIMALPLCLIWNLKMQVKQKLSIGGLFCFGWICIIISTIRVIQLGETANAVIIGCCPGLYRIVKTAIPASKNSYTYESYGMRGDEGSGIPSHRSVGLRETHIAINSFTGKVEAYQSTSAYRCSSSASSQEKLAHPSDRCNIMVSYGVAITVEDRSSDYDRPTRFV</sequence>
<comment type="similarity">
    <text evidence="5">Belongs to the SAT4 family.</text>
</comment>
<reference evidence="8" key="2">
    <citation type="journal article" date="2023" name="IMA Fungus">
        <title>Comparative genomic study of the Penicillium genus elucidates a diverse pangenome and 15 lateral gene transfer events.</title>
        <authorList>
            <person name="Petersen C."/>
            <person name="Sorensen T."/>
            <person name="Nielsen M.R."/>
            <person name="Sondergaard T.E."/>
            <person name="Sorensen J.L."/>
            <person name="Fitzpatrick D.A."/>
            <person name="Frisvad J.C."/>
            <person name="Nielsen K.L."/>
        </authorList>
    </citation>
    <scope>NUCLEOTIDE SEQUENCE</scope>
    <source>
        <strain evidence="8">IBT 15544</strain>
    </source>
</reference>
<dbReference type="EMBL" id="JAPQKR010000014">
    <property type="protein sequence ID" value="KAJ5198021.1"/>
    <property type="molecule type" value="Genomic_DNA"/>
</dbReference>
<dbReference type="RefSeq" id="XP_058306449.1">
    <property type="nucleotide sequence ID" value="XM_058454200.1"/>
</dbReference>
<keyword evidence="2 6" id="KW-0812">Transmembrane</keyword>
<evidence type="ECO:0000313" key="8">
    <source>
        <dbReference type="EMBL" id="KAJ5198021.1"/>
    </source>
</evidence>
<dbReference type="OrthoDB" id="444631at2759"/>
<comment type="caution">
    <text evidence="8">The sequence shown here is derived from an EMBL/GenBank/DDBJ whole genome shotgun (WGS) entry which is preliminary data.</text>
</comment>
<dbReference type="PANTHER" id="PTHR33048">
    <property type="entry name" value="PTH11-LIKE INTEGRAL MEMBRANE PROTEIN (AFU_ORTHOLOGUE AFUA_5G11245)"/>
    <property type="match status" value="1"/>
</dbReference>
<reference evidence="8" key="1">
    <citation type="submission" date="2022-12" db="EMBL/GenBank/DDBJ databases">
        <authorList>
            <person name="Petersen C."/>
        </authorList>
    </citation>
    <scope>NUCLEOTIDE SEQUENCE</scope>
    <source>
        <strain evidence="8">IBT 15544</strain>
    </source>
</reference>
<dbReference type="GO" id="GO:0016020">
    <property type="term" value="C:membrane"/>
    <property type="evidence" value="ECO:0007669"/>
    <property type="project" value="UniProtKB-SubCell"/>
</dbReference>
<dbReference type="InterPro" id="IPR052337">
    <property type="entry name" value="SAT4-like"/>
</dbReference>
<dbReference type="InterPro" id="IPR049326">
    <property type="entry name" value="Rhodopsin_dom_fungi"/>
</dbReference>
<dbReference type="Pfam" id="PF20684">
    <property type="entry name" value="Fung_rhodopsin"/>
    <property type="match status" value="1"/>
</dbReference>
<evidence type="ECO:0000256" key="3">
    <source>
        <dbReference type="ARBA" id="ARBA00022989"/>
    </source>
</evidence>
<dbReference type="GeneID" id="83181501"/>